<comment type="caution">
    <text evidence="2">The sequence shown here is derived from an EMBL/GenBank/DDBJ whole genome shotgun (WGS) entry which is preliminary data.</text>
</comment>
<gene>
    <name evidence="2" type="ORF">PG986_009311</name>
</gene>
<reference evidence="2 3" key="1">
    <citation type="submission" date="2023-01" db="EMBL/GenBank/DDBJ databases">
        <title>Analysis of 21 Apiospora genomes using comparative genomics revels a genus with tremendous synthesis potential of carbohydrate active enzymes and secondary metabolites.</title>
        <authorList>
            <person name="Sorensen T."/>
        </authorList>
    </citation>
    <scope>NUCLEOTIDE SEQUENCE [LARGE SCALE GENOMIC DNA]</scope>
    <source>
        <strain evidence="2 3">CBS 24483</strain>
    </source>
</reference>
<keyword evidence="3" id="KW-1185">Reference proteome</keyword>
<sequence>MHLGLSPLINQASDLRITKSLFSGFRGPREFLTKVKVQQLISSFSSMLWPNTNDLLVDVSLVQTIDEKLDEISDEQAGVSSDSTVFAILTAKLHMYAAIVTRAPVESTSRGIILKMGLGAALRIIDLAQTITPQPATTAAAVATAEDGDNNSDEDPDLLMSLLQMSPEDRQRALNKKHFLAIVFATVFLLRYFSLNSAAPVDEQQRAANRVLAAHGLFRAWSLEPADEYARAAVLFETLARQAPHRADTQKLRLTDRMGVSILFDAVSTAHELRGEASSVVVDGRVTTPPPPPPPLTSGGGSGDAASSGKNSKSNDDRRVPTRAEKGKQVATEERADAFEAAASASEVDVPAVYVDSVDVAALEGQGYEVGLPSDFWNNPMWDVFNFDFEAAASGQYLGDPFHQRQ</sequence>
<protein>
    <submittedName>
        <fullName evidence="2">Uncharacterized protein</fullName>
    </submittedName>
</protein>
<evidence type="ECO:0000313" key="3">
    <source>
        <dbReference type="Proteomes" id="UP001391051"/>
    </source>
</evidence>
<name>A0ABR1Q7D8_9PEZI</name>
<accession>A0ABR1Q7D8</accession>
<dbReference type="RefSeq" id="XP_066697931.1">
    <property type="nucleotide sequence ID" value="XM_066845533.1"/>
</dbReference>
<evidence type="ECO:0000313" key="2">
    <source>
        <dbReference type="EMBL" id="KAK7948425.1"/>
    </source>
</evidence>
<feature type="compositionally biased region" description="Basic and acidic residues" evidence="1">
    <location>
        <begin position="313"/>
        <end position="333"/>
    </location>
</feature>
<dbReference type="GeneID" id="92078595"/>
<dbReference type="EMBL" id="JAQQWE010000006">
    <property type="protein sequence ID" value="KAK7948425.1"/>
    <property type="molecule type" value="Genomic_DNA"/>
</dbReference>
<organism evidence="2 3">
    <name type="scientific">Apiospora aurea</name>
    <dbReference type="NCBI Taxonomy" id="335848"/>
    <lineage>
        <taxon>Eukaryota</taxon>
        <taxon>Fungi</taxon>
        <taxon>Dikarya</taxon>
        <taxon>Ascomycota</taxon>
        <taxon>Pezizomycotina</taxon>
        <taxon>Sordariomycetes</taxon>
        <taxon>Xylariomycetidae</taxon>
        <taxon>Amphisphaeriales</taxon>
        <taxon>Apiosporaceae</taxon>
        <taxon>Apiospora</taxon>
    </lineage>
</organism>
<proteinExistence type="predicted"/>
<dbReference type="Proteomes" id="UP001391051">
    <property type="component" value="Unassembled WGS sequence"/>
</dbReference>
<evidence type="ECO:0000256" key="1">
    <source>
        <dbReference type="SAM" id="MobiDB-lite"/>
    </source>
</evidence>
<feature type="region of interest" description="Disordered" evidence="1">
    <location>
        <begin position="278"/>
        <end position="333"/>
    </location>
</feature>